<keyword evidence="4 7" id="KW-0223">Dioxygenase</keyword>
<dbReference type="SMART" id="SM00702">
    <property type="entry name" value="P4Hc"/>
    <property type="match status" value="1"/>
</dbReference>
<comment type="cofactor">
    <cofactor evidence="1 7">
        <name>L-ascorbate</name>
        <dbReference type="ChEBI" id="CHEBI:38290"/>
    </cofactor>
</comment>
<dbReference type="Gene3D" id="4.10.860.20">
    <property type="entry name" value="Rabenosyn, Rab binding domain"/>
    <property type="match status" value="1"/>
</dbReference>
<feature type="binding site" evidence="7">
    <location>
        <position position="155"/>
    </location>
    <ligand>
        <name>Fe cation</name>
        <dbReference type="ChEBI" id="CHEBI:24875"/>
    </ligand>
</feature>
<dbReference type="GO" id="GO:0016706">
    <property type="term" value="F:2-oxoglutarate-dependent dioxygenase activity"/>
    <property type="evidence" value="ECO:0007669"/>
    <property type="project" value="UniProtKB-UniRule"/>
</dbReference>
<dbReference type="Pfam" id="PF18331">
    <property type="entry name" value="PKHD_C"/>
    <property type="match status" value="1"/>
</dbReference>
<dbReference type="EMBL" id="BOPV01000001">
    <property type="protein sequence ID" value="GIL39070.1"/>
    <property type="molecule type" value="Genomic_DNA"/>
</dbReference>
<dbReference type="InterPro" id="IPR005123">
    <property type="entry name" value="Oxoglu/Fe-dep_dioxygenase_dom"/>
</dbReference>
<evidence type="ECO:0000256" key="3">
    <source>
        <dbReference type="ARBA" id="ARBA00022896"/>
    </source>
</evidence>
<dbReference type="NCBIfam" id="NF003975">
    <property type="entry name" value="PRK05467.1-4"/>
    <property type="match status" value="1"/>
</dbReference>
<feature type="domain" description="Fe2OG dioxygenase" evidence="8">
    <location>
        <begin position="77"/>
        <end position="174"/>
    </location>
</feature>
<dbReference type="GO" id="GO:0005506">
    <property type="term" value="F:iron ion binding"/>
    <property type="evidence" value="ECO:0007669"/>
    <property type="project" value="UniProtKB-UniRule"/>
</dbReference>
<evidence type="ECO:0000256" key="1">
    <source>
        <dbReference type="ARBA" id="ARBA00001961"/>
    </source>
</evidence>
<dbReference type="PROSITE" id="PS51471">
    <property type="entry name" value="FE2OG_OXY"/>
    <property type="match status" value="1"/>
</dbReference>
<dbReference type="RefSeq" id="WP_420242169.1">
    <property type="nucleotide sequence ID" value="NZ_BOPV01000001.1"/>
</dbReference>
<evidence type="ECO:0000256" key="4">
    <source>
        <dbReference type="ARBA" id="ARBA00022964"/>
    </source>
</evidence>
<dbReference type="GO" id="GO:0006879">
    <property type="term" value="P:intracellular iron ion homeostasis"/>
    <property type="evidence" value="ECO:0007669"/>
    <property type="project" value="TreeGrafter"/>
</dbReference>
<dbReference type="InterPro" id="IPR044862">
    <property type="entry name" value="Pro_4_hyd_alph_FE2OG_OXY"/>
</dbReference>
<dbReference type="Pfam" id="PF13640">
    <property type="entry name" value="2OG-FeII_Oxy_3"/>
    <property type="match status" value="1"/>
</dbReference>
<protein>
    <submittedName>
        <fullName evidence="9">PKHD-type hydroxylase</fullName>
    </submittedName>
</protein>
<keyword evidence="2 7" id="KW-0479">Metal-binding</keyword>
<dbReference type="HAMAP" id="MF_00657">
    <property type="entry name" value="Hydroxyl_YbiX"/>
    <property type="match status" value="1"/>
</dbReference>
<dbReference type="PANTHER" id="PTHR41536:SF1">
    <property type="entry name" value="PKHD-TYPE HYDROXYLASE YBIX"/>
    <property type="match status" value="1"/>
</dbReference>
<keyword evidence="5 7" id="KW-0560">Oxidoreductase</keyword>
<feature type="binding site" evidence="7">
    <location>
        <position position="98"/>
    </location>
    <ligand>
        <name>Fe cation</name>
        <dbReference type="ChEBI" id="CHEBI:24875"/>
    </ligand>
</feature>
<dbReference type="Gene3D" id="2.60.120.620">
    <property type="entry name" value="q2cbj1_9rhob like domain"/>
    <property type="match status" value="1"/>
</dbReference>
<dbReference type="AlphaFoldDB" id="A0A8S8XCT5"/>
<gene>
    <name evidence="9" type="ORF">TMPK1_13070</name>
</gene>
<organism evidence="9 10">
    <name type="scientific">Roseiterribacter gracilis</name>
    <dbReference type="NCBI Taxonomy" id="2812848"/>
    <lineage>
        <taxon>Bacteria</taxon>
        <taxon>Pseudomonadati</taxon>
        <taxon>Pseudomonadota</taxon>
        <taxon>Alphaproteobacteria</taxon>
        <taxon>Rhodospirillales</taxon>
        <taxon>Roseiterribacteraceae</taxon>
        <taxon>Roseiterribacter</taxon>
    </lineage>
</organism>
<dbReference type="GO" id="GO:0006974">
    <property type="term" value="P:DNA damage response"/>
    <property type="evidence" value="ECO:0007669"/>
    <property type="project" value="TreeGrafter"/>
</dbReference>
<name>A0A8S8XCT5_9PROT</name>
<keyword evidence="10" id="KW-1185">Reference proteome</keyword>
<comment type="caution">
    <text evidence="9">The sequence shown here is derived from an EMBL/GenBank/DDBJ whole genome shotgun (WGS) entry which is preliminary data.</text>
</comment>
<keyword evidence="3 7" id="KW-0847">Vitamin C</keyword>
<evidence type="ECO:0000313" key="9">
    <source>
        <dbReference type="EMBL" id="GIL39070.1"/>
    </source>
</evidence>
<evidence type="ECO:0000256" key="2">
    <source>
        <dbReference type="ARBA" id="ARBA00022723"/>
    </source>
</evidence>
<feature type="binding site" evidence="7">
    <location>
        <position position="96"/>
    </location>
    <ligand>
        <name>Fe cation</name>
        <dbReference type="ChEBI" id="CHEBI:24875"/>
    </ligand>
</feature>
<evidence type="ECO:0000313" key="10">
    <source>
        <dbReference type="Proteomes" id="UP000681075"/>
    </source>
</evidence>
<feature type="binding site" evidence="7">
    <location>
        <position position="165"/>
    </location>
    <ligand>
        <name>2-oxoglutarate</name>
        <dbReference type="ChEBI" id="CHEBI:16810"/>
    </ligand>
</feature>
<dbReference type="GO" id="GO:0031418">
    <property type="term" value="F:L-ascorbic acid binding"/>
    <property type="evidence" value="ECO:0007669"/>
    <property type="project" value="UniProtKB-KW"/>
</dbReference>
<dbReference type="NCBIfam" id="NF003974">
    <property type="entry name" value="PRK05467.1-3"/>
    <property type="match status" value="1"/>
</dbReference>
<dbReference type="PANTHER" id="PTHR41536">
    <property type="entry name" value="PKHD-TYPE HYDROXYLASE YBIX"/>
    <property type="match status" value="1"/>
</dbReference>
<sequence>MIICIGEVLAADALREITGLLDQAGFVEGRSTAGWAAREVKHNLQLSTKAPQHARATAIARGAIDNNATFKSASLPRALTPLLFSRSETGMGYGAHVDNAMMGDPPVRTDLAFTLFLSAPEQYEGGALVIDDAGGEQEFKLPAGAMVLYPATTLHRVEEVTRGRRDVAVGWVQSLVRDPRGREMLFDLDRTRRALFERDGKSAEFDTLQKTYSNLLRMLAET</sequence>
<evidence type="ECO:0000256" key="7">
    <source>
        <dbReference type="HAMAP-Rule" id="MF_00657"/>
    </source>
</evidence>
<reference evidence="9" key="1">
    <citation type="submission" date="2021-02" db="EMBL/GenBank/DDBJ databases">
        <title>Genome sequence of Rhodospirillales sp. strain TMPK1 isolated from soil.</title>
        <authorList>
            <person name="Nakai R."/>
            <person name="Kusada H."/>
            <person name="Tamaki H."/>
        </authorList>
    </citation>
    <scope>NUCLEOTIDE SEQUENCE</scope>
    <source>
        <strain evidence="9">TMPK1</strain>
    </source>
</reference>
<dbReference type="InterPro" id="IPR023550">
    <property type="entry name" value="PKHD_hydroxylase"/>
</dbReference>
<evidence type="ECO:0000256" key="6">
    <source>
        <dbReference type="ARBA" id="ARBA00023004"/>
    </source>
</evidence>
<keyword evidence="6 7" id="KW-0408">Iron</keyword>
<evidence type="ECO:0000259" key="8">
    <source>
        <dbReference type="PROSITE" id="PS51471"/>
    </source>
</evidence>
<dbReference type="InterPro" id="IPR041097">
    <property type="entry name" value="PKHD_C"/>
</dbReference>
<comment type="cofactor">
    <cofactor evidence="7">
        <name>Fe(2+)</name>
        <dbReference type="ChEBI" id="CHEBI:29033"/>
    </cofactor>
    <text evidence="7">Binds 1 Fe(2+) ion per subunit.</text>
</comment>
<dbReference type="Proteomes" id="UP000681075">
    <property type="component" value="Unassembled WGS sequence"/>
</dbReference>
<evidence type="ECO:0000256" key="5">
    <source>
        <dbReference type="ARBA" id="ARBA00023002"/>
    </source>
</evidence>
<accession>A0A8S8XCT5</accession>
<dbReference type="InterPro" id="IPR006620">
    <property type="entry name" value="Pro_4_hyd_alph"/>
</dbReference>
<proteinExistence type="inferred from homology"/>